<evidence type="ECO:0008006" key="6">
    <source>
        <dbReference type="Google" id="ProtNLM"/>
    </source>
</evidence>
<dbReference type="RefSeq" id="WP_051663802.1">
    <property type="nucleotide sequence ID" value="NZ_CBCRTP010000012.1"/>
</dbReference>
<protein>
    <recommendedName>
        <fullName evidence="6">DUF1104 domain-containing protein</fullName>
    </recommendedName>
</protein>
<comment type="caution">
    <text evidence="2">The sequence shown here is derived from an EMBL/GenBank/DDBJ whole genome shotgun (WGS) entry which is preliminary data.</text>
</comment>
<accession>A0A9W5AR61</accession>
<dbReference type="GeneID" id="29474564"/>
<reference evidence="4 5" key="1">
    <citation type="submission" date="2015-11" db="EMBL/GenBank/DDBJ databases">
        <authorList>
            <consortium name="Pathogen Informatics"/>
        </authorList>
    </citation>
    <scope>NUCLEOTIDE SEQUENCE [LARGE SCALE GENOMIC DNA]</scope>
    <source>
        <strain evidence="2 4">006A-0059</strain>
        <strain evidence="3 5">006A-0191</strain>
    </source>
</reference>
<dbReference type="Proteomes" id="UP000052237">
    <property type="component" value="Unassembled WGS sequence"/>
</dbReference>
<sequence>MKNKVLSAVLAVSILGSLAFGADSAAVQFSNKVFAAKKEASVKDSQIRDICMKIHNEMLDITKNMTPAQKDDFAKEFRMQMRKNMATLGKDEYFNPRVCGKFMSNKRMNSNYGMMGNGCGMMGAQNGGNGGMMGNANCIQDDCPYTK</sequence>
<proteinExistence type="predicted"/>
<feature type="chain" id="PRO_5014239522" description="DUF1104 domain-containing protein" evidence="1">
    <location>
        <begin position="22"/>
        <end position="147"/>
    </location>
</feature>
<name>A0A0S4RA92_CAMHY</name>
<dbReference type="Proteomes" id="UP000052257">
    <property type="component" value="Unassembled WGS sequence"/>
</dbReference>
<evidence type="ECO:0000256" key="1">
    <source>
        <dbReference type="SAM" id="SignalP"/>
    </source>
</evidence>
<keyword evidence="1" id="KW-0732">Signal</keyword>
<evidence type="ECO:0000313" key="3">
    <source>
        <dbReference type="EMBL" id="CUU77542.1"/>
    </source>
</evidence>
<feature type="signal peptide" evidence="1">
    <location>
        <begin position="1"/>
        <end position="21"/>
    </location>
</feature>
<evidence type="ECO:0000313" key="2">
    <source>
        <dbReference type="EMBL" id="CUU72080.1"/>
    </source>
</evidence>
<organism evidence="2 4">
    <name type="scientific">Campylobacter hyointestinalis subsp. hyointestinalis</name>
    <dbReference type="NCBI Taxonomy" id="91352"/>
    <lineage>
        <taxon>Bacteria</taxon>
        <taxon>Pseudomonadati</taxon>
        <taxon>Campylobacterota</taxon>
        <taxon>Epsilonproteobacteria</taxon>
        <taxon>Campylobacterales</taxon>
        <taxon>Campylobacteraceae</taxon>
        <taxon>Campylobacter</taxon>
    </lineage>
</organism>
<dbReference type="EMBL" id="FAUW01000002">
    <property type="protein sequence ID" value="CUU77542.1"/>
    <property type="molecule type" value="Genomic_DNA"/>
</dbReference>
<keyword evidence="4" id="KW-1185">Reference proteome</keyword>
<gene>
    <name evidence="2" type="ORF">ERS686654_00393</name>
    <name evidence="3" type="ORF">ERS739220_00877</name>
</gene>
<evidence type="ECO:0000313" key="4">
    <source>
        <dbReference type="Proteomes" id="UP000052237"/>
    </source>
</evidence>
<evidence type="ECO:0000313" key="5">
    <source>
        <dbReference type="Proteomes" id="UP000052257"/>
    </source>
</evidence>
<accession>A0A0S4RA92</accession>
<dbReference type="AlphaFoldDB" id="A0A0S4RA92"/>
<dbReference type="EMBL" id="FAVB01000001">
    <property type="protein sequence ID" value="CUU72080.1"/>
    <property type="molecule type" value="Genomic_DNA"/>
</dbReference>